<evidence type="ECO:0000256" key="1">
    <source>
        <dbReference type="SAM" id="Phobius"/>
    </source>
</evidence>
<organism evidence="3 4">
    <name type="scientific">Colletotrichum noveboracense</name>
    <dbReference type="NCBI Taxonomy" id="2664923"/>
    <lineage>
        <taxon>Eukaryota</taxon>
        <taxon>Fungi</taxon>
        <taxon>Dikarya</taxon>
        <taxon>Ascomycota</taxon>
        <taxon>Pezizomycotina</taxon>
        <taxon>Sordariomycetes</taxon>
        <taxon>Hypocreomycetidae</taxon>
        <taxon>Glomerellales</taxon>
        <taxon>Glomerellaceae</taxon>
        <taxon>Colletotrichum</taxon>
        <taxon>Colletotrichum gloeosporioides species complex</taxon>
    </lineage>
</organism>
<dbReference type="AlphaFoldDB" id="A0A9W4S439"/>
<evidence type="ECO:0000313" key="3">
    <source>
        <dbReference type="EMBL" id="CAI0652743.1"/>
    </source>
</evidence>
<feature type="domain" description="BCS1 N-terminal" evidence="2">
    <location>
        <begin position="46"/>
        <end position="189"/>
    </location>
</feature>
<keyword evidence="1" id="KW-0812">Transmembrane</keyword>
<evidence type="ECO:0000259" key="2">
    <source>
        <dbReference type="SMART" id="SM01024"/>
    </source>
</evidence>
<keyword evidence="1" id="KW-0472">Membrane</keyword>
<keyword evidence="4" id="KW-1185">Reference proteome</keyword>
<proteinExistence type="predicted"/>
<gene>
    <name evidence="3" type="ORF">CGXH109_LOCUS120204</name>
</gene>
<comment type="caution">
    <text evidence="3">The sequence shown here is derived from an EMBL/GenBank/DDBJ whole genome shotgun (WGS) entry which is preliminary data.</text>
</comment>
<evidence type="ECO:0000313" key="4">
    <source>
        <dbReference type="Proteomes" id="UP001152533"/>
    </source>
</evidence>
<keyword evidence="1" id="KW-1133">Transmembrane helix</keyword>
<dbReference type="EMBL" id="CAMGZC010001428">
    <property type="protein sequence ID" value="CAI0652743.1"/>
    <property type="molecule type" value="Genomic_DNA"/>
</dbReference>
<accession>A0A9W4S439</accession>
<reference evidence="3" key="1">
    <citation type="submission" date="2022-08" db="EMBL/GenBank/DDBJ databases">
        <authorList>
            <person name="Giroux E."/>
            <person name="Giroux E."/>
        </authorList>
    </citation>
    <scope>NUCLEOTIDE SEQUENCE</scope>
    <source>
        <strain evidence="3">H1091258</strain>
    </source>
</reference>
<feature type="transmembrane region" description="Helical" evidence="1">
    <location>
        <begin position="6"/>
        <end position="26"/>
    </location>
</feature>
<dbReference type="Proteomes" id="UP001152533">
    <property type="component" value="Unassembled WGS sequence"/>
</dbReference>
<name>A0A9W4S439_9PEZI</name>
<dbReference type="SMART" id="SM01024">
    <property type="entry name" value="BCS1_N"/>
    <property type="match status" value="1"/>
</dbReference>
<feature type="transmembrane region" description="Helical" evidence="1">
    <location>
        <begin position="38"/>
        <end position="62"/>
    </location>
</feature>
<dbReference type="Pfam" id="PF08740">
    <property type="entry name" value="BCS1_N"/>
    <property type="match status" value="1"/>
</dbReference>
<sequence length="192" mass="21695">MPTSNLPTVSVMDIFFPGFTGVTVALNQLLNGNLDGYAVLLCVCGMLLLGGQFFCNTVGGFIDTYLTSKTDVQDPDEAYDMLKCWVASKDFAKNACSSLQQGRVLSQSISNTAKKPLRFTPWRDMMSFWYKGHLLFLQCTQNDVAFFPRKTITISCVSRSSQILRDLMDKCRSKYLRISENKTSIFKHHNNR</sequence>
<dbReference type="InterPro" id="IPR014851">
    <property type="entry name" value="BCS1_N"/>
</dbReference>
<protein>
    <recommendedName>
        <fullName evidence="2">BCS1 N-terminal domain-containing protein</fullName>
    </recommendedName>
</protein>